<organism evidence="1">
    <name type="scientific">Rhizophora mucronata</name>
    <name type="common">Asiatic mangrove</name>
    <dbReference type="NCBI Taxonomy" id="61149"/>
    <lineage>
        <taxon>Eukaryota</taxon>
        <taxon>Viridiplantae</taxon>
        <taxon>Streptophyta</taxon>
        <taxon>Embryophyta</taxon>
        <taxon>Tracheophyta</taxon>
        <taxon>Spermatophyta</taxon>
        <taxon>Magnoliopsida</taxon>
        <taxon>eudicotyledons</taxon>
        <taxon>Gunneridae</taxon>
        <taxon>Pentapetalae</taxon>
        <taxon>rosids</taxon>
        <taxon>fabids</taxon>
        <taxon>Malpighiales</taxon>
        <taxon>Rhizophoraceae</taxon>
        <taxon>Rhizophora</taxon>
    </lineage>
</organism>
<sequence>MSILCDIIQIKIQLNFSMRIWKQYRDKATSDMFAGSNVNQLILNYKSSI</sequence>
<proteinExistence type="predicted"/>
<name>A0A2P2PCI8_RHIMU</name>
<accession>A0A2P2PCI8</accession>
<dbReference type="EMBL" id="GGEC01071968">
    <property type="protein sequence ID" value="MBX52452.1"/>
    <property type="molecule type" value="Transcribed_RNA"/>
</dbReference>
<protein>
    <submittedName>
        <fullName evidence="1">Uncharacterized protein</fullName>
    </submittedName>
</protein>
<reference evidence="1" key="1">
    <citation type="submission" date="2018-02" db="EMBL/GenBank/DDBJ databases">
        <title>Rhizophora mucronata_Transcriptome.</title>
        <authorList>
            <person name="Meera S.P."/>
            <person name="Sreeshan A."/>
            <person name="Augustine A."/>
        </authorList>
    </citation>
    <scope>NUCLEOTIDE SEQUENCE</scope>
    <source>
        <tissue evidence="1">Leaf</tissue>
    </source>
</reference>
<dbReference type="AlphaFoldDB" id="A0A2P2PCI8"/>
<evidence type="ECO:0000313" key="1">
    <source>
        <dbReference type="EMBL" id="MBX52452.1"/>
    </source>
</evidence>